<dbReference type="InterPro" id="IPR009081">
    <property type="entry name" value="PP-bd_ACP"/>
</dbReference>
<dbReference type="Gene3D" id="3.40.50.720">
    <property type="entry name" value="NAD(P)-binding Rossmann-like Domain"/>
    <property type="match status" value="1"/>
</dbReference>
<dbReference type="RefSeq" id="XP_037147895.1">
    <property type="nucleotide sequence ID" value="XM_037296714.1"/>
</dbReference>
<keyword evidence="3" id="KW-0808">Transferase</keyword>
<name>A0A8H6C7M2_9LECA</name>
<dbReference type="Pfam" id="PF08659">
    <property type="entry name" value="KR"/>
    <property type="match status" value="1"/>
</dbReference>
<protein>
    <recommendedName>
        <fullName evidence="4">Carrier domain-containing protein</fullName>
    </recommendedName>
</protein>
<proteinExistence type="predicted"/>
<comment type="caution">
    <text evidence="5">The sequence shown here is derived from an EMBL/GenBank/DDBJ whole genome shotgun (WGS) entry which is preliminary data.</text>
</comment>
<dbReference type="SMART" id="SM00823">
    <property type="entry name" value="PKS_PP"/>
    <property type="match status" value="1"/>
</dbReference>
<dbReference type="GO" id="GO:0031177">
    <property type="term" value="F:phosphopantetheine binding"/>
    <property type="evidence" value="ECO:0007669"/>
    <property type="project" value="InterPro"/>
</dbReference>
<dbReference type="PANTHER" id="PTHR45681">
    <property type="entry name" value="POLYKETIDE SYNTHASE 44-RELATED"/>
    <property type="match status" value="1"/>
</dbReference>
<feature type="domain" description="Carrier" evidence="4">
    <location>
        <begin position="158"/>
        <end position="235"/>
    </location>
</feature>
<evidence type="ECO:0000313" key="5">
    <source>
        <dbReference type="EMBL" id="KAF6218460.1"/>
    </source>
</evidence>
<evidence type="ECO:0000256" key="2">
    <source>
        <dbReference type="ARBA" id="ARBA00022553"/>
    </source>
</evidence>
<evidence type="ECO:0000313" key="6">
    <source>
        <dbReference type="Proteomes" id="UP000593566"/>
    </source>
</evidence>
<evidence type="ECO:0000256" key="1">
    <source>
        <dbReference type="ARBA" id="ARBA00022450"/>
    </source>
</evidence>
<evidence type="ECO:0000259" key="4">
    <source>
        <dbReference type="PROSITE" id="PS50075"/>
    </source>
</evidence>
<sequence length="243" mass="26736">MLLPKNIAGQRGQAEYAAGNTYKDALAHYRIAQRGKAVSIDLRVMVSEGFLSENEFPLHRMPDSDLYVPLKQIELFGLLDYLCDPELDTLTTQTCQTVVGIETPASLRSKGVEEALWMRTPLLRHMYQVNSDQKLSVGNSKDFIDYRGLFASAGSLSKAGSIVLQALIKRLSRSLSTSKEGIDTNKSLHSYGVDSLLAIELKTWIAEGFAAEIPIFEILGRATAAATAMTTARNSRLMQGFSK</sequence>
<organism evidence="5 6">
    <name type="scientific">Letharia lupina</name>
    <dbReference type="NCBI Taxonomy" id="560253"/>
    <lineage>
        <taxon>Eukaryota</taxon>
        <taxon>Fungi</taxon>
        <taxon>Dikarya</taxon>
        <taxon>Ascomycota</taxon>
        <taxon>Pezizomycotina</taxon>
        <taxon>Lecanoromycetes</taxon>
        <taxon>OSLEUM clade</taxon>
        <taxon>Lecanoromycetidae</taxon>
        <taxon>Lecanorales</taxon>
        <taxon>Lecanorineae</taxon>
        <taxon>Parmeliaceae</taxon>
        <taxon>Letharia</taxon>
    </lineage>
</organism>
<keyword evidence="1" id="KW-0596">Phosphopantetheine</keyword>
<accession>A0A8H6C7M2</accession>
<dbReference type="Pfam" id="PF23297">
    <property type="entry name" value="ACP_SdgA_C"/>
    <property type="match status" value="1"/>
</dbReference>
<dbReference type="Gene3D" id="1.10.1200.10">
    <property type="entry name" value="ACP-like"/>
    <property type="match status" value="1"/>
</dbReference>
<dbReference type="InterPro" id="IPR050444">
    <property type="entry name" value="Polyketide_Synthase"/>
</dbReference>
<dbReference type="AlphaFoldDB" id="A0A8H6C7M2"/>
<gene>
    <name evidence="5" type="ORF">HO133_005809</name>
</gene>
<dbReference type="InterPro" id="IPR020806">
    <property type="entry name" value="PKS_PP-bd"/>
</dbReference>
<dbReference type="SUPFAM" id="SSF47336">
    <property type="entry name" value="ACP-like"/>
    <property type="match status" value="1"/>
</dbReference>
<dbReference type="PANTHER" id="PTHR45681:SF6">
    <property type="entry name" value="POLYKETIDE SYNTHASE 37"/>
    <property type="match status" value="1"/>
</dbReference>
<reference evidence="5 6" key="1">
    <citation type="journal article" date="2020" name="Genomics">
        <title>Complete, high-quality genomes from long-read metagenomic sequencing of two wolf lichen thalli reveals enigmatic genome architecture.</title>
        <authorList>
            <person name="McKenzie S.K."/>
            <person name="Walston R.F."/>
            <person name="Allen J.L."/>
        </authorList>
    </citation>
    <scope>NUCLEOTIDE SEQUENCE [LARGE SCALE GENOMIC DNA]</scope>
    <source>
        <strain evidence="5">WasteWater1</strain>
    </source>
</reference>
<dbReference type="EMBL" id="JACCJB010000022">
    <property type="protein sequence ID" value="KAF6218460.1"/>
    <property type="molecule type" value="Genomic_DNA"/>
</dbReference>
<dbReference type="GeneID" id="59334214"/>
<keyword evidence="6" id="KW-1185">Reference proteome</keyword>
<dbReference type="InterPro" id="IPR036736">
    <property type="entry name" value="ACP-like_sf"/>
</dbReference>
<dbReference type="InterPro" id="IPR013968">
    <property type="entry name" value="PKS_KR"/>
</dbReference>
<dbReference type="Proteomes" id="UP000593566">
    <property type="component" value="Unassembled WGS sequence"/>
</dbReference>
<keyword evidence="2" id="KW-0597">Phosphoprotein</keyword>
<dbReference type="GO" id="GO:0016740">
    <property type="term" value="F:transferase activity"/>
    <property type="evidence" value="ECO:0007669"/>
    <property type="project" value="UniProtKB-KW"/>
</dbReference>
<evidence type="ECO:0000256" key="3">
    <source>
        <dbReference type="ARBA" id="ARBA00022679"/>
    </source>
</evidence>
<dbReference type="PROSITE" id="PS50075">
    <property type="entry name" value="CARRIER"/>
    <property type="match status" value="1"/>
</dbReference>